<dbReference type="SUPFAM" id="SSF49313">
    <property type="entry name" value="Cadherin-like"/>
    <property type="match status" value="2"/>
</dbReference>
<evidence type="ECO:0000259" key="4">
    <source>
        <dbReference type="Pfam" id="PF20254"/>
    </source>
</evidence>
<gene>
    <name evidence="5" type="ORF">K2U94_16870</name>
</gene>
<dbReference type="NCBIfam" id="NF033510">
    <property type="entry name" value="Ca_tandemer"/>
    <property type="match status" value="2"/>
</dbReference>
<dbReference type="RefSeq" id="WP_243068311.1">
    <property type="nucleotide sequence ID" value="NZ_JAIVFK010000001.1"/>
</dbReference>
<dbReference type="Pfam" id="PF20254">
    <property type="entry name" value="DMFA2_C"/>
    <property type="match status" value="1"/>
</dbReference>
<dbReference type="Pfam" id="PF17936">
    <property type="entry name" value="Big_6"/>
    <property type="match status" value="1"/>
</dbReference>
<dbReference type="Proteomes" id="UP001139104">
    <property type="component" value="Unassembled WGS sequence"/>
</dbReference>
<dbReference type="Pfam" id="PF13313">
    <property type="entry name" value="DUF4082"/>
    <property type="match status" value="5"/>
</dbReference>
<keyword evidence="6" id="KW-1185">Reference proteome</keyword>
<evidence type="ECO:0000313" key="6">
    <source>
        <dbReference type="Proteomes" id="UP001139104"/>
    </source>
</evidence>
<dbReference type="SUPFAM" id="SSF81296">
    <property type="entry name" value="E set domains"/>
    <property type="match status" value="1"/>
</dbReference>
<sequence length="2225" mass="227873">MPNETENLAFAANQSLDQTQPLLASPATTPPAAPVIASWSPDSGVVGDGLTNASQLTFTGTAADSATVNIFDDATLIGTVTADATGAWSLTTPALPDGSQVFTATATDSAGQTSAASSPLSVIVDTTPPAAPVLTGESIVNVNQVVLTGTAEANSAIKIYNGTTVIGTGITDAKGAFSVTTVPLPAGSYDFTATATDAAGNVSAMSAPIDPVTGTPNAIVAENQLAGTPMSVWWVDPGQDSTKLEGFTTQMGTNVGGTVQFKIDNLTGNGSYTISIYRLGYYGGDGARLVTTINHSGGVIAQPAALTDPSTGLVDAGNWSVTDSWNVPTTAVSGVYIANVTQGSQVFQIPFIVSDPSSTSDIIFQTADETWQAYNPWGGADLYAGNGPGYNGSAYAVSYNRPITTRDSSYPGFGSLYGSSNDMVFSAEFPTIYWLEQNGYNVSYISGQQLATAPNDSLLLNHKVYMDSGHDEYWTDQQYANVQAAGQAGVSLMFLSGNEAYWQTRFAPSIDATSDPNRTLVSYKDTHANTLIDPSGTATSTFMDARFASTGGLAGTPSNALTGQVFSVDSERFDTLTIPYGMTQLRIWDNTAVANTQPGGTASLQPGILGYEWDSSPDNGFRPGGLVSLSSTTLQVSTLLLDYGNTTGNGTATHNLVEFRDPVSGALVFSTGTVFWSWGLSDQHDVYQGTLQPVDPSVQQATVNVLADMGVQPQTLQASLVLASATTDHTAPTSYITSLSTTSIVEGSQMTVTGTATDVGGVIGGVEVSTDGGNTWHPATSNVGAATVSWSYTFKAGAAGTFKVESRAVDDSINLETPSDATSYTVLPSSNLSIFSATATPAVANTPDNSPIEVGVKFVSADAGMITGIRFYKGSQNTGTHIGDLWSSSGQLLASATFSNETSSGWQQVSFASPVAIQAGQTYIASYWTSSGYYSTTNFYFDNAGTTNGALTATGSGLNGVYAYGSGPIFPNNVSFTNSDNYWVDVVFDDTNSGGPQANSDSGFTVTENGSISIAASALLANDTDTNGLSLSLTGVSGPVNGTVSYNSQTQMVTFTPTANYAGLASFLYTIKDTSGASATGAVSLNVTYPVSAQSLFGTNVTPAEVNSNDGSPVELGVKFTATTNGKITGIRFYKGTANVGTHIGDLWSSSGQLLATATFTNETSSGWQQVNFSTPVAITAGTTYVAAYHTNGYYSDTANYFTSPVTNGNLTAPTAGNGVYAYGSTDIFPTNTYKATNYWVDVVFNGSSGGLPPVANNDSGFSTVENTALNIAASALLANDTDPNGLTLSIAGVSGPVNGTVSYNSQTQTVTFTPTTGYTGAANFTYSITDADGGTASANVALTVNVAPPPVANNDSGFSTNANTALSIAASALLANDTDPNGLPLSITGVSSPANGTVSYNSQTQIVTFTPTSNYTGPASFTYSITDADGGTASANVALTVGNSTVTTENLFSLTSTPTSVTVNDPSAVELGVKFTADANGSITGIRFYKGPSNTGTHIGDLWSSTGTLLASATFTGETASGWQQVNFSTPVAITAGVTYVAAYHTNVGEYSASANYFSSNVVSGDLTAPASGNGVYAYGATDTFPTSTYNATNYWVDVVYTKVIQPPPVANNDSGFSTVENTALNIAASALLANDTDPNGLTLSIAGVSSPVNGTVSYNSQTQTVTFTPTTGYTGPANFTYSITDAGGGTASASVALTVNAAPPPVANNDSGFSTNLNTALNIPAAALLANDTDPNGLPLSITGVSSPVNGTVSYNSQTQTVTFTPTSNYTGPANFTYSITDADGGTASANVALTVSNSVATESLFGTTSTPATVTVNDPNAIELGVKFTAAANGSITGIRFYKGPSNTGTHIADLWSSTGTLLASATFTGETASGWQQVNFSTPVAITAGMTYVAAYHTNVGEYSASGNYFTSNVVSGDLTAPASGNGVYAYGGTDTFPTSTYNATNYWVDVVYTKSTGVLAPVANNDSGFVTTENTALAINASQLLANDTDPNGLTPSITGVSSPVNGTVSYNSQTQVVTFTPTSNYAGAASFTYSITDADGGTASANVALTVNNPNTATLFSASSTPSIVTVNDPNAVELGVKFTSSQSGAISGIRFYKGPQNTGTHVADLWSSTGTLLATATFTNETTSGWQEADFSTPVNIAAGTTYVASYHTNTGEYSADPNLFATSLANGPLTAPSSSSSGGNGVYAYGGSSLFPTNSYNATSYGVDVVFKAQLAA</sequence>
<name>A0ABS9Z9P4_9HYPH</name>
<feature type="domain" description="DUF4082" evidence="1">
    <location>
        <begin position="2070"/>
        <end position="2215"/>
    </location>
</feature>
<dbReference type="InterPro" id="IPR014756">
    <property type="entry name" value="Ig_E-set"/>
</dbReference>
<dbReference type="InterPro" id="IPR041498">
    <property type="entry name" value="Big_6"/>
</dbReference>
<comment type="caution">
    <text evidence="5">The sequence shown here is derived from an EMBL/GenBank/DDBJ whole genome shotgun (WGS) entry which is preliminary data.</text>
</comment>
<feature type="domain" description="Bacterial Ig-like" evidence="3">
    <location>
        <begin position="39"/>
        <end position="126"/>
    </location>
</feature>
<feature type="domain" description="DUF4082" evidence="1">
    <location>
        <begin position="1101"/>
        <end position="1241"/>
    </location>
</feature>
<dbReference type="Gene3D" id="2.60.40.3440">
    <property type="match status" value="6"/>
</dbReference>
<evidence type="ECO:0000313" key="5">
    <source>
        <dbReference type="EMBL" id="MCI4684415.1"/>
    </source>
</evidence>
<protein>
    <submittedName>
        <fullName evidence="5">DUF4082 domain-containing protein</fullName>
    </submittedName>
</protein>
<feature type="domain" description="Bacterial Ig" evidence="2">
    <location>
        <begin position="131"/>
        <end position="204"/>
    </location>
</feature>
<accession>A0ABS9Z9P4</accession>
<feature type="domain" description="DUF4082" evidence="1">
    <location>
        <begin position="1457"/>
        <end position="1598"/>
    </location>
</feature>
<dbReference type="InterPro" id="IPR015919">
    <property type="entry name" value="Cadherin-like_sf"/>
</dbReference>
<dbReference type="InterPro" id="IPR044016">
    <property type="entry name" value="Big_13"/>
</dbReference>
<evidence type="ECO:0000259" key="1">
    <source>
        <dbReference type="Pfam" id="PF13313"/>
    </source>
</evidence>
<reference evidence="5" key="1">
    <citation type="journal article" date="2022" name="ISME J.">
        <title>Identification of active gaseous-alkane degraders at natural gas seeps.</title>
        <authorList>
            <person name="Farhan Ul Haque M."/>
            <person name="Hernandez M."/>
            <person name="Crombie A.T."/>
            <person name="Murrell J.C."/>
        </authorList>
    </citation>
    <scope>NUCLEOTIDE SEQUENCE</scope>
    <source>
        <strain evidence="5">PC2</strain>
    </source>
</reference>
<dbReference type="Gene3D" id="2.60.40.10">
    <property type="entry name" value="Immunoglobulins"/>
    <property type="match status" value="2"/>
</dbReference>
<feature type="domain" description="DUF4082" evidence="1">
    <location>
        <begin position="839"/>
        <end position="984"/>
    </location>
</feature>
<dbReference type="Pfam" id="PF17963">
    <property type="entry name" value="Big_9"/>
    <property type="match status" value="6"/>
</dbReference>
<dbReference type="NCBIfam" id="NF012211">
    <property type="entry name" value="tand_rpt_95"/>
    <property type="match status" value="6"/>
</dbReference>
<dbReference type="InterPro" id="IPR013783">
    <property type="entry name" value="Ig-like_fold"/>
</dbReference>
<organism evidence="5 6">
    <name type="scientific">Candidatus Rhodoblastus alkanivorans</name>
    <dbReference type="NCBI Taxonomy" id="2954117"/>
    <lineage>
        <taxon>Bacteria</taxon>
        <taxon>Pseudomonadati</taxon>
        <taxon>Pseudomonadota</taxon>
        <taxon>Alphaproteobacteria</taxon>
        <taxon>Hyphomicrobiales</taxon>
        <taxon>Rhodoblastaceae</taxon>
        <taxon>Rhodoblastus</taxon>
    </lineage>
</organism>
<proteinExistence type="predicted"/>
<evidence type="ECO:0000259" key="3">
    <source>
        <dbReference type="Pfam" id="PF19077"/>
    </source>
</evidence>
<dbReference type="Pfam" id="PF19077">
    <property type="entry name" value="Big_13"/>
    <property type="match status" value="1"/>
</dbReference>
<dbReference type="InterPro" id="IPR025141">
    <property type="entry name" value="DUF4082"/>
</dbReference>
<dbReference type="Gene3D" id="2.60.40.650">
    <property type="match status" value="1"/>
</dbReference>
<feature type="domain" description="DUF4082" evidence="1">
    <location>
        <begin position="1812"/>
        <end position="1953"/>
    </location>
</feature>
<feature type="domain" description="N,N-dimethylformamidase beta subunit-like C-terminal" evidence="4">
    <location>
        <begin position="273"/>
        <end position="682"/>
    </location>
</feature>
<dbReference type="EMBL" id="JAIVFP010000001">
    <property type="protein sequence ID" value="MCI4684415.1"/>
    <property type="molecule type" value="Genomic_DNA"/>
</dbReference>
<dbReference type="InterPro" id="IPR046540">
    <property type="entry name" value="DMFA2_C"/>
</dbReference>
<evidence type="ECO:0000259" key="2">
    <source>
        <dbReference type="Pfam" id="PF17936"/>
    </source>
</evidence>